<evidence type="ECO:0000313" key="2">
    <source>
        <dbReference type="Proteomes" id="UP000492821"/>
    </source>
</evidence>
<sequence length="202" mass="22152">MLPIFVVFAFFVFVDSTVIGTCDTKKGDPSWLVTAGHGLDDWAFVGNGVQGKNYCFVGNKTAEILQVAYHVNIPSRDSQTKTLTLERFGDASNHTNYCNYNSTQIHYCVPFCADPVLETALVRASLLSDGHVKTAARLAKSFAAKSGNWVFGVIRVNLNANPEAHLVIQSFPISTWCSVYVGQQTSSAPYLYEMQAALLLDD</sequence>
<dbReference type="AlphaFoldDB" id="A0A7E4V4X1"/>
<protein>
    <submittedName>
        <fullName evidence="3">Cysteine proteinase inhibitor</fullName>
    </submittedName>
</protein>
<dbReference type="Proteomes" id="UP000492821">
    <property type="component" value="Unassembled WGS sequence"/>
</dbReference>
<proteinExistence type="predicted"/>
<organism evidence="2 3">
    <name type="scientific">Panagrellus redivivus</name>
    <name type="common">Microworm</name>
    <dbReference type="NCBI Taxonomy" id="6233"/>
    <lineage>
        <taxon>Eukaryota</taxon>
        <taxon>Metazoa</taxon>
        <taxon>Ecdysozoa</taxon>
        <taxon>Nematoda</taxon>
        <taxon>Chromadorea</taxon>
        <taxon>Rhabditida</taxon>
        <taxon>Tylenchina</taxon>
        <taxon>Panagrolaimomorpha</taxon>
        <taxon>Panagrolaimoidea</taxon>
        <taxon>Panagrolaimidae</taxon>
        <taxon>Panagrellus</taxon>
    </lineage>
</organism>
<keyword evidence="2" id="KW-1185">Reference proteome</keyword>
<reference evidence="2" key="1">
    <citation type="journal article" date="2013" name="Genetics">
        <title>The draft genome and transcriptome of Panagrellus redivivus are shaped by the harsh demands of a free-living lifestyle.</title>
        <authorList>
            <person name="Srinivasan J."/>
            <person name="Dillman A.R."/>
            <person name="Macchietto M.G."/>
            <person name="Heikkinen L."/>
            <person name="Lakso M."/>
            <person name="Fracchia K.M."/>
            <person name="Antoshechkin I."/>
            <person name="Mortazavi A."/>
            <person name="Wong G."/>
            <person name="Sternberg P.W."/>
        </authorList>
    </citation>
    <scope>NUCLEOTIDE SEQUENCE [LARGE SCALE GENOMIC DNA]</scope>
    <source>
        <strain evidence="2">MT8872</strain>
    </source>
</reference>
<name>A0A7E4V4X1_PANRE</name>
<accession>A0A7E4V4X1</accession>
<feature type="chain" id="PRO_5028819870" evidence="1">
    <location>
        <begin position="17"/>
        <end position="202"/>
    </location>
</feature>
<dbReference type="WBParaSite" id="Pan_g16604.t1">
    <property type="protein sequence ID" value="Pan_g16604.t1"/>
    <property type="gene ID" value="Pan_g16604"/>
</dbReference>
<reference evidence="3" key="2">
    <citation type="submission" date="2020-10" db="UniProtKB">
        <authorList>
            <consortium name="WormBaseParasite"/>
        </authorList>
    </citation>
    <scope>IDENTIFICATION</scope>
</reference>
<feature type="signal peptide" evidence="1">
    <location>
        <begin position="1"/>
        <end position="16"/>
    </location>
</feature>
<keyword evidence="1" id="KW-0732">Signal</keyword>
<evidence type="ECO:0000256" key="1">
    <source>
        <dbReference type="SAM" id="SignalP"/>
    </source>
</evidence>
<evidence type="ECO:0000313" key="3">
    <source>
        <dbReference type="WBParaSite" id="Pan_g16604.t1"/>
    </source>
</evidence>